<evidence type="ECO:0000313" key="1">
    <source>
        <dbReference type="EMBL" id="TVY11740.1"/>
    </source>
</evidence>
<evidence type="ECO:0000313" key="2">
    <source>
        <dbReference type="Proteomes" id="UP000317036"/>
    </source>
</evidence>
<dbReference type="InterPro" id="IPR054228">
    <property type="entry name" value="DUF6953"/>
</dbReference>
<reference evidence="1 2" key="1">
    <citation type="submission" date="2019-07" db="EMBL/GenBank/DDBJ databases">
        <authorList>
            <person name="Kim J."/>
        </authorList>
    </citation>
    <scope>NUCLEOTIDE SEQUENCE [LARGE SCALE GENOMIC DNA]</scope>
    <source>
        <strain evidence="1 2">JC52</strain>
    </source>
</reference>
<evidence type="ECO:0008006" key="3">
    <source>
        <dbReference type="Google" id="ProtNLM"/>
    </source>
</evidence>
<proteinExistence type="predicted"/>
<keyword evidence="2" id="KW-1185">Reference proteome</keyword>
<name>A0A559KHX9_9BACL</name>
<dbReference type="Proteomes" id="UP000317036">
    <property type="component" value="Unassembled WGS sequence"/>
</dbReference>
<comment type="caution">
    <text evidence="1">The sequence shown here is derived from an EMBL/GenBank/DDBJ whole genome shotgun (WGS) entry which is preliminary data.</text>
</comment>
<dbReference type="EMBL" id="VNJI01000001">
    <property type="protein sequence ID" value="TVY11740.1"/>
    <property type="molecule type" value="Genomic_DNA"/>
</dbReference>
<dbReference type="AlphaFoldDB" id="A0A559KHX9"/>
<sequence>METTTAKAAEIAEWMVKEVKFRGILYQTEVIDHILANYGEAYIYVNENGNQSIDKEVKKRFKKLHGGKAAWDRDGFFWGWT</sequence>
<protein>
    <recommendedName>
        <fullName evidence="3">Integron gene cassette protein</fullName>
    </recommendedName>
</protein>
<dbReference type="RefSeq" id="WP_144842323.1">
    <property type="nucleotide sequence ID" value="NZ_VNJI01000001.1"/>
</dbReference>
<dbReference type="OrthoDB" id="8454520at2"/>
<gene>
    <name evidence="1" type="ORF">FPZ49_00130</name>
</gene>
<accession>A0A559KHX9</accession>
<organism evidence="1 2">
    <name type="scientific">Paenibacillus cremeus</name>
    <dbReference type="NCBI Taxonomy" id="2163881"/>
    <lineage>
        <taxon>Bacteria</taxon>
        <taxon>Bacillati</taxon>
        <taxon>Bacillota</taxon>
        <taxon>Bacilli</taxon>
        <taxon>Bacillales</taxon>
        <taxon>Paenibacillaceae</taxon>
        <taxon>Paenibacillus</taxon>
    </lineage>
</organism>
<dbReference type="Pfam" id="PF22266">
    <property type="entry name" value="DUF6953"/>
    <property type="match status" value="1"/>
</dbReference>